<organism evidence="11 12">
    <name type="scientific">Cyclopterus lumpus</name>
    <name type="common">Lumpsucker</name>
    <dbReference type="NCBI Taxonomy" id="8103"/>
    <lineage>
        <taxon>Eukaryota</taxon>
        <taxon>Metazoa</taxon>
        <taxon>Chordata</taxon>
        <taxon>Craniata</taxon>
        <taxon>Vertebrata</taxon>
        <taxon>Euteleostomi</taxon>
        <taxon>Actinopterygii</taxon>
        <taxon>Neopterygii</taxon>
        <taxon>Teleostei</taxon>
        <taxon>Neoteleostei</taxon>
        <taxon>Acanthomorphata</taxon>
        <taxon>Eupercaria</taxon>
        <taxon>Perciformes</taxon>
        <taxon>Cottioidei</taxon>
        <taxon>Cottales</taxon>
        <taxon>Cyclopteridae</taxon>
        <taxon>Cyclopterus</taxon>
    </lineage>
</organism>
<dbReference type="GO" id="GO:0072594">
    <property type="term" value="P:establishment of protein localization to organelle"/>
    <property type="evidence" value="ECO:0007669"/>
    <property type="project" value="TreeGrafter"/>
</dbReference>
<keyword evidence="6 8" id="KW-0472">Membrane</keyword>
<dbReference type="InterPro" id="IPR002000">
    <property type="entry name" value="Lysosome-assoc_membr_glycop"/>
</dbReference>
<evidence type="ECO:0000256" key="4">
    <source>
        <dbReference type="ARBA" id="ARBA00022753"/>
    </source>
</evidence>
<evidence type="ECO:0000256" key="5">
    <source>
        <dbReference type="ARBA" id="ARBA00022989"/>
    </source>
</evidence>
<evidence type="ECO:0000256" key="1">
    <source>
        <dbReference type="ARBA" id="ARBA00004530"/>
    </source>
</evidence>
<evidence type="ECO:0000256" key="3">
    <source>
        <dbReference type="ARBA" id="ARBA00022729"/>
    </source>
</evidence>
<evidence type="ECO:0000259" key="10">
    <source>
        <dbReference type="Pfam" id="PF01299"/>
    </source>
</evidence>
<keyword evidence="7" id="KW-0325">Glycoprotein</keyword>
<dbReference type="GO" id="GO:0005886">
    <property type="term" value="C:plasma membrane"/>
    <property type="evidence" value="ECO:0007669"/>
    <property type="project" value="TreeGrafter"/>
</dbReference>
<evidence type="ECO:0000256" key="2">
    <source>
        <dbReference type="ARBA" id="ARBA00022692"/>
    </source>
</evidence>
<feature type="transmembrane region" description="Helical" evidence="9">
    <location>
        <begin position="176"/>
        <end position="199"/>
    </location>
</feature>
<keyword evidence="12" id="KW-1185">Reference proteome</keyword>
<accession>A0A8C2Z9X1</accession>
<dbReference type="Gene3D" id="2.40.160.110">
    <property type="match status" value="1"/>
</dbReference>
<comment type="caution">
    <text evidence="8">Lacks conserved residue(s) required for the propagation of feature annotation.</text>
</comment>
<protein>
    <recommendedName>
        <fullName evidence="10">Lysosome-associated membrane glycoprotein 2-like luminal domain-containing protein</fullName>
    </recommendedName>
</protein>
<name>A0A8C2Z9X1_CYCLU</name>
<evidence type="ECO:0000256" key="8">
    <source>
        <dbReference type="PROSITE-ProRule" id="PRU00740"/>
    </source>
</evidence>
<keyword evidence="8" id="KW-1015">Disulfide bond</keyword>
<feature type="domain" description="Lysosome-associated membrane glycoprotein 2-like luminal" evidence="10">
    <location>
        <begin position="24"/>
        <end position="157"/>
    </location>
</feature>
<keyword evidence="4" id="KW-0967">Endosome</keyword>
<dbReference type="AlphaFoldDB" id="A0A8C2Z9X1"/>
<dbReference type="InterPro" id="IPR048528">
    <property type="entry name" value="Lamp2-like_luminal"/>
</dbReference>
<dbReference type="Proteomes" id="UP000694565">
    <property type="component" value="Unplaced"/>
</dbReference>
<evidence type="ECO:0000256" key="7">
    <source>
        <dbReference type="ARBA" id="ARBA00023180"/>
    </source>
</evidence>
<dbReference type="PROSITE" id="PS51407">
    <property type="entry name" value="LAMP_3"/>
    <property type="match status" value="1"/>
</dbReference>
<evidence type="ECO:0000256" key="9">
    <source>
        <dbReference type="SAM" id="Phobius"/>
    </source>
</evidence>
<dbReference type="PANTHER" id="PTHR11506">
    <property type="entry name" value="LYSOSOME-ASSOCIATED MEMBRANE GLYCOPROTEIN"/>
    <property type="match status" value="1"/>
</dbReference>
<evidence type="ECO:0000313" key="11">
    <source>
        <dbReference type="Ensembl" id="ENSCLMP00005024245.1"/>
    </source>
</evidence>
<comment type="subcellular location">
    <subcellularLocation>
        <location evidence="1">Endosome membrane</location>
        <topology evidence="1">Single-pass type I membrane protein</topology>
    </subcellularLocation>
    <subcellularLocation>
        <location evidence="8">Lysosome membrane</location>
        <topology evidence="8">Single-pass type I membrane protein</topology>
    </subcellularLocation>
</comment>
<comment type="similarity">
    <text evidence="8">Belongs to the LAMP family.</text>
</comment>
<sequence>SDSELTSEAQTYRPVLQPSEAVPPIGNYVLNNLVGKPCIKATLGAEYIVIEMKKTWYFHLDPSRVRTSGSCGKEAAVLSFTLPHGAASLQFTFREVKSVMSSILFFPDKTYSGELAHEKLFAAGHGRSFRCQSEQLLWTSLELSIRLVSLQLQAFTLPEGPCGLEVECWPDFNKRALPVIAGATGVGLFLIAVMTFLFIKERSREGYDRL</sequence>
<keyword evidence="5 9" id="KW-1133">Transmembrane helix</keyword>
<dbReference type="GO" id="GO:0031902">
    <property type="term" value="C:late endosome membrane"/>
    <property type="evidence" value="ECO:0007669"/>
    <property type="project" value="TreeGrafter"/>
</dbReference>
<evidence type="ECO:0000313" key="12">
    <source>
        <dbReference type="Proteomes" id="UP000694565"/>
    </source>
</evidence>
<proteinExistence type="inferred from homology"/>
<dbReference type="PANTHER" id="PTHR11506:SF30">
    <property type="entry name" value="LYSOSOME-ASSOCIATED MEMBRANE GLYCOPROTEIN 3"/>
    <property type="match status" value="1"/>
</dbReference>
<keyword evidence="3" id="KW-0732">Signal</keyword>
<dbReference type="Ensembl" id="ENSCLMT00005025355.1">
    <property type="protein sequence ID" value="ENSCLMP00005024245.1"/>
    <property type="gene ID" value="ENSCLMG00005011979.1"/>
</dbReference>
<dbReference type="GeneTree" id="ENSGT01000000216191"/>
<dbReference type="Pfam" id="PF01299">
    <property type="entry name" value="Lamp2-like_luminal"/>
    <property type="match status" value="1"/>
</dbReference>
<dbReference type="GO" id="GO:0005765">
    <property type="term" value="C:lysosomal membrane"/>
    <property type="evidence" value="ECO:0007669"/>
    <property type="project" value="UniProtKB-SubCell"/>
</dbReference>
<reference evidence="11" key="2">
    <citation type="submission" date="2025-09" db="UniProtKB">
        <authorList>
            <consortium name="Ensembl"/>
        </authorList>
    </citation>
    <scope>IDENTIFICATION</scope>
</reference>
<reference evidence="11" key="1">
    <citation type="submission" date="2025-08" db="UniProtKB">
        <authorList>
            <consortium name="Ensembl"/>
        </authorList>
    </citation>
    <scope>IDENTIFICATION</scope>
</reference>
<evidence type="ECO:0000256" key="6">
    <source>
        <dbReference type="ARBA" id="ARBA00023136"/>
    </source>
</evidence>
<keyword evidence="2 8" id="KW-0812">Transmembrane</keyword>
<feature type="disulfide bond" evidence="8">
    <location>
        <begin position="131"/>
        <end position="168"/>
    </location>
</feature>
<keyword evidence="8" id="KW-0458">Lysosome</keyword>